<organism evidence="1 2">
    <name type="scientific">Streptosporangium sandarakinum</name>
    <dbReference type="NCBI Taxonomy" id="1260955"/>
    <lineage>
        <taxon>Bacteria</taxon>
        <taxon>Bacillati</taxon>
        <taxon>Actinomycetota</taxon>
        <taxon>Actinomycetes</taxon>
        <taxon>Streptosporangiales</taxon>
        <taxon>Streptosporangiaceae</taxon>
        <taxon>Streptosporangium</taxon>
    </lineage>
</organism>
<dbReference type="RefSeq" id="WP_179828996.1">
    <property type="nucleotide sequence ID" value="NZ_JACCCO010000004.1"/>
</dbReference>
<dbReference type="InterPro" id="IPR011990">
    <property type="entry name" value="TPR-like_helical_dom_sf"/>
</dbReference>
<proteinExistence type="predicted"/>
<evidence type="ECO:0000313" key="2">
    <source>
        <dbReference type="Proteomes" id="UP000576393"/>
    </source>
</evidence>
<accession>A0A852VEE6</accession>
<dbReference type="Pfam" id="PF13424">
    <property type="entry name" value="TPR_12"/>
    <property type="match status" value="1"/>
</dbReference>
<name>A0A852VEE6_9ACTN</name>
<protein>
    <submittedName>
        <fullName evidence="1">Tetratricopeptide (TPR) repeat protein</fullName>
    </submittedName>
</protein>
<reference evidence="1 2" key="1">
    <citation type="submission" date="2020-07" db="EMBL/GenBank/DDBJ databases">
        <title>Sequencing the genomes of 1000 actinobacteria strains.</title>
        <authorList>
            <person name="Klenk H.-P."/>
        </authorList>
    </citation>
    <scope>NUCLEOTIDE SEQUENCE [LARGE SCALE GENOMIC DNA]</scope>
    <source>
        <strain evidence="1 2">DSM 45763</strain>
    </source>
</reference>
<gene>
    <name evidence="1" type="ORF">HDA43_006807</name>
</gene>
<dbReference type="AlphaFoldDB" id="A0A852VEE6"/>
<evidence type="ECO:0000313" key="1">
    <source>
        <dbReference type="EMBL" id="NYF44565.1"/>
    </source>
</evidence>
<dbReference type="EMBL" id="JACCCO010000004">
    <property type="protein sequence ID" value="NYF44565.1"/>
    <property type="molecule type" value="Genomic_DNA"/>
</dbReference>
<dbReference type="Gene3D" id="1.25.40.10">
    <property type="entry name" value="Tetratricopeptide repeat domain"/>
    <property type="match status" value="1"/>
</dbReference>
<dbReference type="SUPFAM" id="SSF48452">
    <property type="entry name" value="TPR-like"/>
    <property type="match status" value="1"/>
</dbReference>
<dbReference type="Proteomes" id="UP000576393">
    <property type="component" value="Unassembled WGS sequence"/>
</dbReference>
<comment type="caution">
    <text evidence="1">The sequence shown here is derived from an EMBL/GenBank/DDBJ whole genome shotgun (WGS) entry which is preliminary data.</text>
</comment>
<sequence>MPTHDARCAGEIRARAVAVHGGVLPLAVLHDLARQIAACCGHGLLKSARLARGWTVAEAVAQLLQAGKAAGLPERGVEVRAWRRWENGQHIGADYQDRLARLFQTGPVQLGFAVDYTPHPPDGGGDRTNRRDALRLGAGALLAPVVSSAESEARELTRRSEETDLGSSSIAYLKQVIDDYGRNYSRYGADELWQAAHRDRRHIAELLGLRMTLSQRRELYVAVAWLSLTLAWTSHDRGDIRAALAYAADARHHADEAGHAEAVAWTWDVEATTWLYDDQPERALDAARRGAALAPAESAAQTRLVGQLARIHARLGHVDAACAALQVLGAQAERHPLHQPGLFAADSVRAWSVAATSNLWLGRYEQARSYASQALEVYEQEPQISPTRRAITALDLGIACARLGDADQAVAHGLAAISTQRYAAAIVTRGSALGATLERIYPSAAVVGEFRASLAERKSAG</sequence>
<keyword evidence="2" id="KW-1185">Reference proteome</keyword>